<keyword evidence="9" id="KW-1185">Reference proteome</keyword>
<dbReference type="PRINTS" id="PR01590">
    <property type="entry name" value="HTHFIS"/>
</dbReference>
<feature type="domain" description="Response regulatory" evidence="7">
    <location>
        <begin position="7"/>
        <end position="126"/>
    </location>
</feature>
<dbReference type="InterPro" id="IPR002078">
    <property type="entry name" value="Sigma_54_int"/>
</dbReference>
<dbReference type="SMART" id="SM00448">
    <property type="entry name" value="REC"/>
    <property type="match status" value="1"/>
</dbReference>
<sequence>MKKTSAQILILDDNPEILIAAKMLLKRQFETVLTNTNPQKIISILSENNIDVILLDMNYRTGYEDGKEGIFWFKEIKKINPDIQIILMTSYGNIETAVEGIKLGAIDYILKPWNNEILVQTVKEAVKQIRKKTRSPLKYKQAKDQIFTGQSANIQKTYKMAERVAKTDVNTLILGENGTGKYILAKYIHLHSERKDYPFVHVDLGALNENLFESELFGYATGAFTDAKKDTKGRFELAEGGTLFLDEIGNVPLYLQTKLLQVIQSRNVIRLGESKPRPVNIRIITATNLNIEKEVANKLFREDLFYRINTVILNLPPLRERKEDIVPLISFFLEHYAQKYNRPTPNIAVEALKTLEQYDWKGNIRELQNRVERALILSEENTLKLSDFGITGSMIYPVDEESTLLEKEKNSILRSLEKYNGNISQTAEELGLSRAALYRRLEKFNLKNRL</sequence>
<dbReference type="Pfam" id="PF25601">
    <property type="entry name" value="AAA_lid_14"/>
    <property type="match status" value="1"/>
</dbReference>
<reference evidence="8 9" key="1">
    <citation type="submission" date="2019-03" db="EMBL/GenBank/DDBJ databases">
        <title>Genomic Encyclopedia of Archaeal and Bacterial Type Strains, Phase II (KMG-II): from individual species to whole genera.</title>
        <authorList>
            <person name="Goeker M."/>
        </authorList>
    </citation>
    <scope>NUCLEOTIDE SEQUENCE [LARGE SCALE GENOMIC DNA]</scope>
    <source>
        <strain evidence="8 9">DSM 28213</strain>
    </source>
</reference>
<accession>A0A4R7EYU6</accession>
<dbReference type="Pfam" id="PF02954">
    <property type="entry name" value="HTH_8"/>
    <property type="match status" value="1"/>
</dbReference>
<dbReference type="Proteomes" id="UP000295215">
    <property type="component" value="Unassembled WGS sequence"/>
</dbReference>
<proteinExistence type="predicted"/>
<keyword evidence="1" id="KW-0547">Nucleotide-binding</keyword>
<evidence type="ECO:0000256" key="1">
    <source>
        <dbReference type="ARBA" id="ARBA00022741"/>
    </source>
</evidence>
<dbReference type="CDD" id="cd00156">
    <property type="entry name" value="REC"/>
    <property type="match status" value="1"/>
</dbReference>
<feature type="modified residue" description="4-aspartylphosphate" evidence="5">
    <location>
        <position position="56"/>
    </location>
</feature>
<dbReference type="Gene3D" id="1.10.8.60">
    <property type="match status" value="1"/>
</dbReference>
<dbReference type="Gene3D" id="3.40.50.300">
    <property type="entry name" value="P-loop containing nucleotide triphosphate hydrolases"/>
    <property type="match status" value="1"/>
</dbReference>
<dbReference type="PANTHER" id="PTHR32071">
    <property type="entry name" value="TRANSCRIPTIONAL REGULATORY PROTEIN"/>
    <property type="match status" value="1"/>
</dbReference>
<dbReference type="InterPro" id="IPR027417">
    <property type="entry name" value="P-loop_NTPase"/>
</dbReference>
<dbReference type="FunFam" id="3.40.50.300:FF:000006">
    <property type="entry name" value="DNA-binding transcriptional regulator NtrC"/>
    <property type="match status" value="1"/>
</dbReference>
<dbReference type="OrthoDB" id="5401077at2"/>
<dbReference type="RefSeq" id="WP_133713255.1">
    <property type="nucleotide sequence ID" value="NZ_SOAG01000024.1"/>
</dbReference>
<dbReference type="AlphaFoldDB" id="A0A4R7EYU6"/>
<gene>
    <name evidence="8" type="ORF">C8P70_12417</name>
</gene>
<dbReference type="Gene3D" id="3.40.50.2300">
    <property type="match status" value="1"/>
</dbReference>
<dbReference type="SUPFAM" id="SSF52540">
    <property type="entry name" value="P-loop containing nucleoside triphosphate hydrolases"/>
    <property type="match status" value="1"/>
</dbReference>
<dbReference type="SMART" id="SM00382">
    <property type="entry name" value="AAA"/>
    <property type="match status" value="1"/>
</dbReference>
<dbReference type="InterPro" id="IPR011006">
    <property type="entry name" value="CheY-like_superfamily"/>
</dbReference>
<dbReference type="InterPro" id="IPR003593">
    <property type="entry name" value="AAA+_ATPase"/>
</dbReference>
<dbReference type="Pfam" id="PF00072">
    <property type="entry name" value="Response_reg"/>
    <property type="match status" value="1"/>
</dbReference>
<dbReference type="SUPFAM" id="SSF52172">
    <property type="entry name" value="CheY-like"/>
    <property type="match status" value="1"/>
</dbReference>
<evidence type="ECO:0000259" key="6">
    <source>
        <dbReference type="PROSITE" id="PS50045"/>
    </source>
</evidence>
<dbReference type="GO" id="GO:0000160">
    <property type="term" value="P:phosphorelay signal transduction system"/>
    <property type="evidence" value="ECO:0007669"/>
    <property type="project" value="InterPro"/>
</dbReference>
<name>A0A4R7EYU6_9FLAO</name>
<keyword evidence="5" id="KW-0597">Phosphoprotein</keyword>
<dbReference type="PROSITE" id="PS50045">
    <property type="entry name" value="SIGMA54_INTERACT_4"/>
    <property type="match status" value="1"/>
</dbReference>
<evidence type="ECO:0000256" key="5">
    <source>
        <dbReference type="PROSITE-ProRule" id="PRU00169"/>
    </source>
</evidence>
<evidence type="ECO:0000256" key="2">
    <source>
        <dbReference type="ARBA" id="ARBA00022840"/>
    </source>
</evidence>
<dbReference type="GO" id="GO:0006355">
    <property type="term" value="P:regulation of DNA-templated transcription"/>
    <property type="evidence" value="ECO:0007669"/>
    <property type="project" value="InterPro"/>
</dbReference>
<dbReference type="EMBL" id="SOAG01000024">
    <property type="protein sequence ID" value="TDS54621.1"/>
    <property type="molecule type" value="Genomic_DNA"/>
</dbReference>
<keyword evidence="4" id="KW-0804">Transcription</keyword>
<dbReference type="PANTHER" id="PTHR32071:SF113">
    <property type="entry name" value="ALGINATE BIOSYNTHESIS TRANSCRIPTIONAL REGULATORY PROTEIN ALGB"/>
    <property type="match status" value="1"/>
</dbReference>
<comment type="caution">
    <text evidence="8">The sequence shown here is derived from an EMBL/GenBank/DDBJ whole genome shotgun (WGS) entry which is preliminary data.</text>
</comment>
<evidence type="ECO:0000256" key="3">
    <source>
        <dbReference type="ARBA" id="ARBA00023015"/>
    </source>
</evidence>
<evidence type="ECO:0000256" key="4">
    <source>
        <dbReference type="ARBA" id="ARBA00023163"/>
    </source>
</evidence>
<dbReference type="Pfam" id="PF00158">
    <property type="entry name" value="Sigma54_activat"/>
    <property type="match status" value="1"/>
</dbReference>
<dbReference type="InterPro" id="IPR002197">
    <property type="entry name" value="HTH_Fis"/>
</dbReference>
<dbReference type="GO" id="GO:0005524">
    <property type="term" value="F:ATP binding"/>
    <property type="evidence" value="ECO:0007669"/>
    <property type="project" value="UniProtKB-KW"/>
</dbReference>
<evidence type="ECO:0000313" key="8">
    <source>
        <dbReference type="EMBL" id="TDS54621.1"/>
    </source>
</evidence>
<dbReference type="InterPro" id="IPR009057">
    <property type="entry name" value="Homeodomain-like_sf"/>
</dbReference>
<dbReference type="PROSITE" id="PS00676">
    <property type="entry name" value="SIGMA54_INTERACT_2"/>
    <property type="match status" value="1"/>
</dbReference>
<organism evidence="8 9">
    <name type="scientific">Myroides indicus</name>
    <dbReference type="NCBI Taxonomy" id="1323422"/>
    <lineage>
        <taxon>Bacteria</taxon>
        <taxon>Pseudomonadati</taxon>
        <taxon>Bacteroidota</taxon>
        <taxon>Flavobacteriia</taxon>
        <taxon>Flavobacteriales</taxon>
        <taxon>Flavobacteriaceae</taxon>
        <taxon>Myroides</taxon>
    </lineage>
</organism>
<dbReference type="PROSITE" id="PS50110">
    <property type="entry name" value="RESPONSE_REGULATORY"/>
    <property type="match status" value="1"/>
</dbReference>
<dbReference type="InterPro" id="IPR001789">
    <property type="entry name" value="Sig_transdc_resp-reg_receiver"/>
</dbReference>
<dbReference type="SUPFAM" id="SSF46689">
    <property type="entry name" value="Homeodomain-like"/>
    <property type="match status" value="1"/>
</dbReference>
<dbReference type="InterPro" id="IPR058031">
    <property type="entry name" value="AAA_lid_NorR"/>
</dbReference>
<protein>
    <submittedName>
        <fullName evidence="8">DNA-binding NtrC family response regulator</fullName>
    </submittedName>
</protein>
<dbReference type="InterPro" id="IPR025943">
    <property type="entry name" value="Sigma_54_int_dom_ATP-bd_2"/>
</dbReference>
<evidence type="ECO:0000259" key="7">
    <source>
        <dbReference type="PROSITE" id="PS50110"/>
    </source>
</evidence>
<dbReference type="GO" id="GO:0043565">
    <property type="term" value="F:sequence-specific DNA binding"/>
    <property type="evidence" value="ECO:0007669"/>
    <property type="project" value="InterPro"/>
</dbReference>
<keyword evidence="2" id="KW-0067">ATP-binding</keyword>
<keyword evidence="8" id="KW-0238">DNA-binding</keyword>
<dbReference type="CDD" id="cd00009">
    <property type="entry name" value="AAA"/>
    <property type="match status" value="1"/>
</dbReference>
<dbReference type="Gene3D" id="1.10.10.60">
    <property type="entry name" value="Homeodomain-like"/>
    <property type="match status" value="1"/>
</dbReference>
<keyword evidence="3" id="KW-0805">Transcription regulation</keyword>
<feature type="domain" description="Sigma-54 factor interaction" evidence="6">
    <location>
        <begin position="147"/>
        <end position="376"/>
    </location>
</feature>
<evidence type="ECO:0000313" key="9">
    <source>
        <dbReference type="Proteomes" id="UP000295215"/>
    </source>
</evidence>